<dbReference type="STRING" id="68775.A0A5C3M4L4"/>
<dbReference type="Pfam" id="PF09325">
    <property type="entry name" value="Vps5"/>
    <property type="match status" value="1"/>
</dbReference>
<dbReference type="CDD" id="cd07627">
    <property type="entry name" value="BAR_Vps5p"/>
    <property type="match status" value="1"/>
</dbReference>
<keyword evidence="5" id="KW-0813">Transport</keyword>
<dbReference type="InterPro" id="IPR035803">
    <property type="entry name" value="BAR_Vps5"/>
</dbReference>
<dbReference type="InterPro" id="IPR027267">
    <property type="entry name" value="AH/BAR_dom_sf"/>
</dbReference>
<dbReference type="InterPro" id="IPR015404">
    <property type="entry name" value="Vps5_C"/>
</dbReference>
<dbReference type="PANTHER" id="PTHR10555">
    <property type="entry name" value="SORTING NEXIN"/>
    <property type="match status" value="1"/>
</dbReference>
<evidence type="ECO:0000256" key="7">
    <source>
        <dbReference type="ARBA" id="ARBA00022553"/>
    </source>
</evidence>
<evidence type="ECO:0000313" key="13">
    <source>
        <dbReference type="Proteomes" id="UP000308652"/>
    </source>
</evidence>
<keyword evidence="8" id="KW-0653">Protein transport</keyword>
<dbReference type="GO" id="GO:0005794">
    <property type="term" value="C:Golgi apparatus"/>
    <property type="evidence" value="ECO:0007669"/>
    <property type="project" value="UniProtKB-SubCell"/>
</dbReference>
<keyword evidence="10" id="KW-0472">Membrane</keyword>
<comment type="similarity">
    <text evidence="4">Belongs to the sorting nexin family.</text>
</comment>
<dbReference type="GO" id="GO:0042147">
    <property type="term" value="P:retrograde transport, endosome to Golgi"/>
    <property type="evidence" value="ECO:0007669"/>
    <property type="project" value="TreeGrafter"/>
</dbReference>
<evidence type="ECO:0000256" key="9">
    <source>
        <dbReference type="ARBA" id="ARBA00023034"/>
    </source>
</evidence>
<dbReference type="SUPFAM" id="SSF103657">
    <property type="entry name" value="BAR/IMD domain-like"/>
    <property type="match status" value="1"/>
</dbReference>
<dbReference type="GO" id="GO:0045053">
    <property type="term" value="P:protein retention in Golgi apparatus"/>
    <property type="evidence" value="ECO:0007669"/>
    <property type="project" value="TreeGrafter"/>
</dbReference>
<evidence type="ECO:0000256" key="3">
    <source>
        <dbReference type="ARBA" id="ARBA00004555"/>
    </source>
</evidence>
<evidence type="ECO:0000313" key="12">
    <source>
        <dbReference type="EMBL" id="TFK39807.1"/>
    </source>
</evidence>
<dbReference type="AlphaFoldDB" id="A0A5C3M4L4"/>
<evidence type="ECO:0000256" key="2">
    <source>
        <dbReference type="ARBA" id="ARBA00004496"/>
    </source>
</evidence>
<evidence type="ECO:0000256" key="8">
    <source>
        <dbReference type="ARBA" id="ARBA00022927"/>
    </source>
</evidence>
<feature type="domain" description="PX" evidence="11">
    <location>
        <begin position="1"/>
        <end position="114"/>
    </location>
</feature>
<dbReference type="PROSITE" id="PS50195">
    <property type="entry name" value="PX"/>
    <property type="match status" value="1"/>
</dbReference>
<dbReference type="FunFam" id="1.20.1270.60:FF:000022">
    <property type="entry name" value="Sorting nexin 3 protein"/>
    <property type="match status" value="1"/>
</dbReference>
<keyword evidence="9" id="KW-0333">Golgi apparatus</keyword>
<dbReference type="FunFam" id="3.30.1520.10:FF:000013">
    <property type="entry name" value="Putative Sorting nexin 3"/>
    <property type="match status" value="1"/>
</dbReference>
<evidence type="ECO:0000256" key="4">
    <source>
        <dbReference type="ARBA" id="ARBA00010883"/>
    </source>
</evidence>
<keyword evidence="13" id="KW-1185">Reference proteome</keyword>
<dbReference type="SUPFAM" id="SSF64268">
    <property type="entry name" value="PX domain"/>
    <property type="match status" value="1"/>
</dbReference>
<sequence length="376" mass="42843">MITVDDPQKVGDPIRSFTMYTVHTRTTSPLFQKSAFSVLRRYSDFLWLYETLSNNNPGVVVPPVPEKSPFGRFDDHFVRQRRLALEKCIQKIANHPVLGKDPDLKLFLESDTFSLDIKHRKAEIAHERGGLIASLGQTIAGPRFYETDEWFDRQKAYLDSLESQLRGLVKAIEMVAKHRSEIAIATGEFAQTVDDLSASDIGRNLSQSLAGLADVERKAQDIHNMQSEQDMVTFLATADEYARLINSVRLAFSSRIRMYHAWKNAESDLLRTKQTHEKNRAQGRIPTEHLGHSLSKIAEAERRALDSKHEYDHVSKLVKTEVARFEQERIEDFKDSLHAFLEGMISRQKELIAGWENYQQMLLKKIGGGGGSTRTD</sequence>
<evidence type="ECO:0000256" key="10">
    <source>
        <dbReference type="ARBA" id="ARBA00023136"/>
    </source>
</evidence>
<dbReference type="OrthoDB" id="271164at2759"/>
<reference evidence="12 13" key="1">
    <citation type="journal article" date="2019" name="Nat. Ecol. Evol.">
        <title>Megaphylogeny resolves global patterns of mushroom evolution.</title>
        <authorList>
            <person name="Varga T."/>
            <person name="Krizsan K."/>
            <person name="Foldi C."/>
            <person name="Dima B."/>
            <person name="Sanchez-Garcia M."/>
            <person name="Sanchez-Ramirez S."/>
            <person name="Szollosi G.J."/>
            <person name="Szarkandi J.G."/>
            <person name="Papp V."/>
            <person name="Albert L."/>
            <person name="Andreopoulos W."/>
            <person name="Angelini C."/>
            <person name="Antonin V."/>
            <person name="Barry K.W."/>
            <person name="Bougher N.L."/>
            <person name="Buchanan P."/>
            <person name="Buyck B."/>
            <person name="Bense V."/>
            <person name="Catcheside P."/>
            <person name="Chovatia M."/>
            <person name="Cooper J."/>
            <person name="Damon W."/>
            <person name="Desjardin D."/>
            <person name="Finy P."/>
            <person name="Geml J."/>
            <person name="Haridas S."/>
            <person name="Hughes K."/>
            <person name="Justo A."/>
            <person name="Karasinski D."/>
            <person name="Kautmanova I."/>
            <person name="Kiss B."/>
            <person name="Kocsube S."/>
            <person name="Kotiranta H."/>
            <person name="LaButti K.M."/>
            <person name="Lechner B.E."/>
            <person name="Liimatainen K."/>
            <person name="Lipzen A."/>
            <person name="Lukacs Z."/>
            <person name="Mihaltcheva S."/>
            <person name="Morgado L.N."/>
            <person name="Niskanen T."/>
            <person name="Noordeloos M.E."/>
            <person name="Ohm R.A."/>
            <person name="Ortiz-Santana B."/>
            <person name="Ovrebo C."/>
            <person name="Racz N."/>
            <person name="Riley R."/>
            <person name="Savchenko A."/>
            <person name="Shiryaev A."/>
            <person name="Soop K."/>
            <person name="Spirin V."/>
            <person name="Szebenyi C."/>
            <person name="Tomsovsky M."/>
            <person name="Tulloss R.E."/>
            <person name="Uehling J."/>
            <person name="Grigoriev I.V."/>
            <person name="Vagvolgyi C."/>
            <person name="Papp T."/>
            <person name="Martin F.M."/>
            <person name="Miettinen O."/>
            <person name="Hibbett D.S."/>
            <person name="Nagy L.G."/>
        </authorList>
    </citation>
    <scope>NUCLEOTIDE SEQUENCE [LARGE SCALE GENOMIC DNA]</scope>
    <source>
        <strain evidence="12 13">CBS 166.37</strain>
    </source>
</reference>
<dbReference type="Pfam" id="PF00787">
    <property type="entry name" value="PX"/>
    <property type="match status" value="1"/>
</dbReference>
<dbReference type="GO" id="GO:0030904">
    <property type="term" value="C:retromer complex"/>
    <property type="evidence" value="ECO:0007669"/>
    <property type="project" value="UniProtKB-ARBA"/>
</dbReference>
<evidence type="ECO:0000259" key="11">
    <source>
        <dbReference type="PROSITE" id="PS50195"/>
    </source>
</evidence>
<keyword evidence="6" id="KW-0963">Cytoplasm</keyword>
<evidence type="ECO:0000256" key="1">
    <source>
        <dbReference type="ARBA" id="ARBA00004287"/>
    </source>
</evidence>
<evidence type="ECO:0000256" key="6">
    <source>
        <dbReference type="ARBA" id="ARBA00022490"/>
    </source>
</evidence>
<name>A0A5C3M4L4_9AGAR</name>
<organism evidence="12 13">
    <name type="scientific">Crucibulum laeve</name>
    <dbReference type="NCBI Taxonomy" id="68775"/>
    <lineage>
        <taxon>Eukaryota</taxon>
        <taxon>Fungi</taxon>
        <taxon>Dikarya</taxon>
        <taxon>Basidiomycota</taxon>
        <taxon>Agaricomycotina</taxon>
        <taxon>Agaricomycetes</taxon>
        <taxon>Agaricomycetidae</taxon>
        <taxon>Agaricales</taxon>
        <taxon>Agaricineae</taxon>
        <taxon>Nidulariaceae</taxon>
        <taxon>Crucibulum</taxon>
    </lineage>
</organism>
<gene>
    <name evidence="12" type="ORF">BDQ12DRAFT_512210</name>
</gene>
<evidence type="ECO:0000256" key="5">
    <source>
        <dbReference type="ARBA" id="ARBA00022448"/>
    </source>
</evidence>
<dbReference type="GO" id="GO:0035091">
    <property type="term" value="F:phosphatidylinositol binding"/>
    <property type="evidence" value="ECO:0007669"/>
    <property type="project" value="InterPro"/>
</dbReference>
<dbReference type="GO" id="GO:0005829">
    <property type="term" value="C:cytosol"/>
    <property type="evidence" value="ECO:0007669"/>
    <property type="project" value="GOC"/>
</dbReference>
<accession>A0A5C3M4L4</accession>
<dbReference type="Gene3D" id="1.20.1270.60">
    <property type="entry name" value="Arfaptin homology (AH) domain/BAR domain"/>
    <property type="match status" value="1"/>
</dbReference>
<protein>
    <submittedName>
        <fullName evidence="12">Vps5 C terminal like-domain-containing protein</fullName>
    </submittedName>
</protein>
<dbReference type="InterPro" id="IPR036871">
    <property type="entry name" value="PX_dom_sf"/>
</dbReference>
<dbReference type="GO" id="GO:0015031">
    <property type="term" value="P:protein transport"/>
    <property type="evidence" value="ECO:0007669"/>
    <property type="project" value="UniProtKB-KW"/>
</dbReference>
<dbReference type="SMART" id="SM00312">
    <property type="entry name" value="PX"/>
    <property type="match status" value="1"/>
</dbReference>
<proteinExistence type="inferred from homology"/>
<dbReference type="GO" id="GO:0005768">
    <property type="term" value="C:endosome"/>
    <property type="evidence" value="ECO:0007669"/>
    <property type="project" value="TreeGrafter"/>
</dbReference>
<keyword evidence="7" id="KW-0597">Phosphoprotein</keyword>
<comment type="subcellular location">
    <subcellularLocation>
        <location evidence="2">Cytoplasm</location>
    </subcellularLocation>
    <subcellularLocation>
        <location evidence="3">Golgi apparatus</location>
    </subcellularLocation>
    <subcellularLocation>
        <location evidence="1">Membrane</location>
        <topology evidence="1">Peripheral membrane protein</topology>
        <orientation evidence="1">Cytoplasmic side</orientation>
    </subcellularLocation>
</comment>
<dbReference type="Proteomes" id="UP000308652">
    <property type="component" value="Unassembled WGS sequence"/>
</dbReference>
<dbReference type="InterPro" id="IPR001683">
    <property type="entry name" value="PX_dom"/>
</dbReference>
<dbReference type="Gene3D" id="3.30.1520.10">
    <property type="entry name" value="Phox-like domain"/>
    <property type="match status" value="1"/>
</dbReference>
<dbReference type="EMBL" id="ML213598">
    <property type="protein sequence ID" value="TFK39807.1"/>
    <property type="molecule type" value="Genomic_DNA"/>
</dbReference>
<dbReference type="PANTHER" id="PTHR10555:SF170">
    <property type="entry name" value="FI18122P1"/>
    <property type="match status" value="1"/>
</dbReference>